<dbReference type="GO" id="GO:0000703">
    <property type="term" value="F:oxidized pyrimidine nucleobase lesion DNA N-glycosylase activity"/>
    <property type="evidence" value="ECO:0007669"/>
    <property type="project" value="TreeGrafter"/>
</dbReference>
<evidence type="ECO:0000259" key="7">
    <source>
        <dbReference type="SMART" id="SM00478"/>
    </source>
</evidence>
<evidence type="ECO:0000313" key="9">
    <source>
        <dbReference type="EMBL" id="KAH0572337.1"/>
    </source>
</evidence>
<dbReference type="AlphaFoldDB" id="V6LCJ8"/>
<dbReference type="GO" id="GO:0003906">
    <property type="term" value="F:DNA-(apurinic or apyrimidinic site) endonuclease activity"/>
    <property type="evidence" value="ECO:0007669"/>
    <property type="project" value="TreeGrafter"/>
</dbReference>
<evidence type="ECO:0000256" key="3">
    <source>
        <dbReference type="ARBA" id="ARBA00022801"/>
    </source>
</evidence>
<dbReference type="SUPFAM" id="SSF48150">
    <property type="entry name" value="DNA-glycosylase"/>
    <property type="match status" value="1"/>
</dbReference>
<keyword evidence="2" id="KW-0227">DNA damage</keyword>
<dbReference type="InterPro" id="IPR011257">
    <property type="entry name" value="DNA_glycosylase"/>
</dbReference>
<name>V6LCJ8_9EUKA</name>
<dbReference type="InterPro" id="IPR003265">
    <property type="entry name" value="HhH-GPD_domain"/>
</dbReference>
<dbReference type="GO" id="GO:0006285">
    <property type="term" value="P:base-excision repair, AP site formation"/>
    <property type="evidence" value="ECO:0007669"/>
    <property type="project" value="TreeGrafter"/>
</dbReference>
<keyword evidence="4" id="KW-0234">DNA repair</keyword>
<dbReference type="PIRSF" id="PIRSF001435">
    <property type="entry name" value="Nth"/>
    <property type="match status" value="1"/>
</dbReference>
<protein>
    <submittedName>
        <fullName evidence="8">Endonuclease III</fullName>
    </submittedName>
</protein>
<evidence type="ECO:0000256" key="5">
    <source>
        <dbReference type="ARBA" id="ARBA00023239"/>
    </source>
</evidence>
<dbReference type="Proteomes" id="UP000018208">
    <property type="component" value="Unassembled WGS sequence"/>
</dbReference>
<reference evidence="9" key="2">
    <citation type="submission" date="2020-12" db="EMBL/GenBank/DDBJ databases">
        <title>New Spironucleus salmonicida genome in near-complete chromosomes.</title>
        <authorList>
            <person name="Xu F."/>
            <person name="Kurt Z."/>
            <person name="Jimenez-Gonzalez A."/>
            <person name="Astvaldsson A."/>
            <person name="Andersson J.O."/>
            <person name="Svard S.G."/>
        </authorList>
    </citation>
    <scope>NUCLEOTIDE SEQUENCE</scope>
    <source>
        <strain evidence="9">ATCC 50377</strain>
    </source>
</reference>
<dbReference type="PANTHER" id="PTHR43286:SF1">
    <property type="entry name" value="ENDONUCLEASE III-LIKE PROTEIN 1"/>
    <property type="match status" value="1"/>
</dbReference>
<reference evidence="8 9" key="1">
    <citation type="journal article" date="2014" name="PLoS Genet.">
        <title>The Genome of Spironucleus salmonicida Highlights a Fish Pathogen Adapted to Fluctuating Environments.</title>
        <authorList>
            <person name="Xu F."/>
            <person name="Jerlstrom-Hultqvist J."/>
            <person name="Einarsson E."/>
            <person name="Astvaldsson A."/>
            <person name="Svard S.G."/>
            <person name="Andersson J.O."/>
        </authorList>
    </citation>
    <scope>NUCLEOTIDE SEQUENCE</scope>
    <source>
        <strain evidence="9">ATCC 50377</strain>
    </source>
</reference>
<organism evidence="8">
    <name type="scientific">Spironucleus salmonicida</name>
    <dbReference type="NCBI Taxonomy" id="348837"/>
    <lineage>
        <taxon>Eukaryota</taxon>
        <taxon>Metamonada</taxon>
        <taxon>Diplomonadida</taxon>
        <taxon>Hexamitidae</taxon>
        <taxon>Hexamitinae</taxon>
        <taxon>Spironucleus</taxon>
    </lineage>
</organism>
<dbReference type="CDD" id="cd00056">
    <property type="entry name" value="ENDO3c"/>
    <property type="match status" value="1"/>
</dbReference>
<dbReference type="OrthoDB" id="2099276at2759"/>
<evidence type="ECO:0000256" key="1">
    <source>
        <dbReference type="ARBA" id="ARBA00008343"/>
    </source>
</evidence>
<evidence type="ECO:0000256" key="4">
    <source>
        <dbReference type="ARBA" id="ARBA00023204"/>
    </source>
</evidence>
<evidence type="ECO:0000256" key="6">
    <source>
        <dbReference type="ARBA" id="ARBA00023295"/>
    </source>
</evidence>
<dbReference type="Gene3D" id="1.10.1670.10">
    <property type="entry name" value="Helix-hairpin-Helix base-excision DNA repair enzymes (C-terminal)"/>
    <property type="match status" value="1"/>
</dbReference>
<keyword evidence="10" id="KW-1185">Reference proteome</keyword>
<dbReference type="VEuPathDB" id="GiardiaDB:SS50377_26547"/>
<dbReference type="GO" id="GO:0005634">
    <property type="term" value="C:nucleus"/>
    <property type="evidence" value="ECO:0007669"/>
    <property type="project" value="TreeGrafter"/>
</dbReference>
<dbReference type="EMBL" id="AUWU02000006">
    <property type="protein sequence ID" value="KAH0572337.1"/>
    <property type="molecule type" value="Genomic_DNA"/>
</dbReference>
<keyword evidence="5" id="KW-0456">Lyase</keyword>
<dbReference type="GO" id="GO:0006289">
    <property type="term" value="P:nucleotide-excision repair"/>
    <property type="evidence" value="ECO:0007669"/>
    <property type="project" value="TreeGrafter"/>
</dbReference>
<dbReference type="FunFam" id="1.10.340.30:FF:000001">
    <property type="entry name" value="Endonuclease III"/>
    <property type="match status" value="1"/>
</dbReference>
<keyword evidence="8" id="KW-0540">Nuclease</keyword>
<dbReference type="InterPro" id="IPR023170">
    <property type="entry name" value="HhH_base_excis_C"/>
</dbReference>
<dbReference type="Gene3D" id="1.10.340.30">
    <property type="entry name" value="Hypothetical protein, domain 2"/>
    <property type="match status" value="1"/>
</dbReference>
<sequence>MRSIRTPEVDQYGAHCLSDTNETKDGRFRYLVALLLSSQTKDPITATAINRLDEFLGCKFDQKTVFDGNSMKLRETHRLTVPNVLAEAPDALERLIYPVGFYKKKAVYLHKIAEILTKTHDSDVPDSLAALLALPGIGMKMAKITLAVCYGQNAGISVDTHVCRIAQRLGWAGNADLSEKPDKVGEELESWIPEAQWGQINELLVGFGQNWCFAKGPKCADCTIRAFCREKGKAKNDEK</sequence>
<comment type="similarity">
    <text evidence="1">Belongs to the Nth/MutY family.</text>
</comment>
<keyword evidence="8" id="KW-0255">Endonuclease</keyword>
<accession>V6LCJ8</accession>
<dbReference type="EMBL" id="KI546170">
    <property type="protein sequence ID" value="EST41401.1"/>
    <property type="molecule type" value="Genomic_DNA"/>
</dbReference>
<dbReference type="SMART" id="SM00478">
    <property type="entry name" value="ENDO3c"/>
    <property type="match status" value="1"/>
</dbReference>
<keyword evidence="3" id="KW-0378">Hydrolase</keyword>
<evidence type="ECO:0000313" key="10">
    <source>
        <dbReference type="Proteomes" id="UP000018208"/>
    </source>
</evidence>
<dbReference type="PANTHER" id="PTHR43286">
    <property type="entry name" value="ENDONUCLEASE III-LIKE PROTEIN 1"/>
    <property type="match status" value="1"/>
</dbReference>
<evidence type="ECO:0000313" key="8">
    <source>
        <dbReference type="EMBL" id="EST41401.1"/>
    </source>
</evidence>
<dbReference type="GO" id="GO:0016829">
    <property type="term" value="F:lyase activity"/>
    <property type="evidence" value="ECO:0007669"/>
    <property type="project" value="UniProtKB-KW"/>
</dbReference>
<keyword evidence="6" id="KW-0326">Glycosidase</keyword>
<gene>
    <name evidence="8" type="ORF">SS50377_19118</name>
    <name evidence="9" type="ORF">SS50377_26547</name>
</gene>
<evidence type="ECO:0000256" key="2">
    <source>
        <dbReference type="ARBA" id="ARBA00022763"/>
    </source>
</evidence>
<proteinExistence type="inferred from homology"/>
<feature type="domain" description="HhH-GPD" evidence="7">
    <location>
        <begin position="36"/>
        <end position="210"/>
    </location>
</feature>
<dbReference type="Pfam" id="PF00730">
    <property type="entry name" value="HhH-GPD"/>
    <property type="match status" value="1"/>
</dbReference>